<dbReference type="CDD" id="cd01392">
    <property type="entry name" value="HTH_LacI"/>
    <property type="match status" value="1"/>
</dbReference>
<gene>
    <name evidence="5" type="primary">rbsR</name>
    <name evidence="5" type="ordered locus">LBA1488</name>
</gene>
<dbReference type="PROSITE" id="PS50932">
    <property type="entry name" value="HTH_LACI_2"/>
    <property type="match status" value="1"/>
</dbReference>
<evidence type="ECO:0000256" key="2">
    <source>
        <dbReference type="ARBA" id="ARBA00023125"/>
    </source>
</evidence>
<dbReference type="InterPro" id="IPR046335">
    <property type="entry name" value="LacI/GalR-like_sensor"/>
</dbReference>
<keyword evidence="6" id="KW-1185">Reference proteome</keyword>
<evidence type="ECO:0000256" key="3">
    <source>
        <dbReference type="ARBA" id="ARBA00023163"/>
    </source>
</evidence>
<dbReference type="GeneID" id="93289442"/>
<protein>
    <submittedName>
        <fullName evidence="5">Putative ribose operon repressor</fullName>
    </submittedName>
</protein>
<evidence type="ECO:0000313" key="6">
    <source>
        <dbReference type="Proteomes" id="UP000006381"/>
    </source>
</evidence>
<dbReference type="Gene3D" id="1.10.260.40">
    <property type="entry name" value="lambda repressor-like DNA-binding domains"/>
    <property type="match status" value="1"/>
</dbReference>
<dbReference type="Pfam" id="PF13377">
    <property type="entry name" value="Peripla_BP_3"/>
    <property type="match status" value="1"/>
</dbReference>
<evidence type="ECO:0000256" key="1">
    <source>
        <dbReference type="ARBA" id="ARBA00023015"/>
    </source>
</evidence>
<dbReference type="KEGG" id="lac:LBA1488"/>
<dbReference type="STRING" id="272621.LBA1488"/>
<dbReference type="CDD" id="cd06277">
    <property type="entry name" value="PBP1_LacI-like"/>
    <property type="match status" value="1"/>
</dbReference>
<name>Q5FJ16_LACAC</name>
<evidence type="ECO:0000313" key="5">
    <source>
        <dbReference type="EMBL" id="AAV43308.1"/>
    </source>
</evidence>
<dbReference type="GO" id="GO:0003700">
    <property type="term" value="F:DNA-binding transcription factor activity"/>
    <property type="evidence" value="ECO:0007669"/>
    <property type="project" value="TreeGrafter"/>
</dbReference>
<dbReference type="SUPFAM" id="SSF53822">
    <property type="entry name" value="Periplasmic binding protein-like I"/>
    <property type="match status" value="1"/>
</dbReference>
<dbReference type="InterPro" id="IPR010982">
    <property type="entry name" value="Lambda_DNA-bd_dom_sf"/>
</dbReference>
<sequence length="337" mass="38002">MDLKMSDIAKMAGVSKAAVSFALNGKPGVSDETRKKIFKVIKDQGYEPLRKHKKGGVRKIASISLIIIQDRTGMMNRSYASLPFFDTLVSELSQNVSGAGGQMQIVNLDINHLHEGLNNEALQQSKASIVLATDLNQKQVQLINRKLRNVIFVDNYFEYIQADFVSIDNFQGAYRAGKFIVKKGYRKIGYVASNHAISNFLQRRSGFRKAMREANIQIPPEYVFSLNPTELRGSLPALFRQKNNWPEAIFCEDDYMALRLLNALTRQGIKVPQDIAVMGFDDISEDTMVIPELTTIHVPITQIVDQAINQLQCKVADTDWLPQKCFISTKLIERESL</sequence>
<dbReference type="OrthoDB" id="9796186at2"/>
<organism evidence="6">
    <name type="scientific">Lactobacillus acidophilus (strain ATCC 700396 / NCK56 / N2 / NCFM)</name>
    <dbReference type="NCBI Taxonomy" id="272621"/>
    <lineage>
        <taxon>Bacteria</taxon>
        <taxon>Bacillati</taxon>
        <taxon>Bacillota</taxon>
        <taxon>Bacilli</taxon>
        <taxon>Lactobacillales</taxon>
        <taxon>Lactobacillaceae</taxon>
        <taxon>Lactobacillus</taxon>
    </lineage>
</organism>
<feature type="domain" description="HTH lacI-type" evidence="4">
    <location>
        <begin position="3"/>
        <end position="51"/>
    </location>
</feature>
<evidence type="ECO:0000259" key="4">
    <source>
        <dbReference type="PROSITE" id="PS50932"/>
    </source>
</evidence>
<proteinExistence type="predicted"/>
<dbReference type="EMBL" id="CP000033">
    <property type="protein sequence ID" value="AAV43308.1"/>
    <property type="molecule type" value="Genomic_DNA"/>
</dbReference>
<dbReference type="Proteomes" id="UP000006381">
    <property type="component" value="Chromosome"/>
</dbReference>
<dbReference type="InterPro" id="IPR028082">
    <property type="entry name" value="Peripla_BP_I"/>
</dbReference>
<dbReference type="Gene3D" id="3.40.50.2300">
    <property type="match status" value="2"/>
</dbReference>
<dbReference type="Pfam" id="PF00356">
    <property type="entry name" value="LacI"/>
    <property type="match status" value="1"/>
</dbReference>
<dbReference type="PANTHER" id="PTHR30146">
    <property type="entry name" value="LACI-RELATED TRANSCRIPTIONAL REPRESSOR"/>
    <property type="match status" value="1"/>
</dbReference>
<dbReference type="PROSITE" id="PS00356">
    <property type="entry name" value="HTH_LACI_1"/>
    <property type="match status" value="1"/>
</dbReference>
<dbReference type="BioCyc" id="LACI272621:G1G49-1457-MONOMER"/>
<reference evidence="5 6" key="1">
    <citation type="journal article" date="2005" name="Proc. Natl. Acad. Sci. U.S.A.">
        <title>Complete genome sequence of the probiotic lactic acid bacterium Lactobacillus acidophilus NCFM.</title>
        <authorList>
            <person name="Altermann E."/>
            <person name="Russell W.M."/>
            <person name="Azcarate-Peril M.A."/>
            <person name="Barrangou R."/>
            <person name="Buck B.L."/>
            <person name="McAuliffe O."/>
            <person name="Souther N."/>
            <person name="Dobson A."/>
            <person name="Duong T."/>
            <person name="Callanan M."/>
            <person name="Lick S."/>
            <person name="Hamrick A."/>
            <person name="Cano R."/>
            <person name="Klaenhammer T.R."/>
        </authorList>
    </citation>
    <scope>NUCLEOTIDE SEQUENCE [LARGE SCALE GENOMIC DNA]</scope>
    <source>
        <strain evidence="6">ATCC 700396 / NCK56 / N2 / NCFM</strain>
    </source>
</reference>
<dbReference type="GO" id="GO:0000976">
    <property type="term" value="F:transcription cis-regulatory region binding"/>
    <property type="evidence" value="ECO:0007669"/>
    <property type="project" value="TreeGrafter"/>
</dbReference>
<dbReference type="SUPFAM" id="SSF47413">
    <property type="entry name" value="lambda repressor-like DNA-binding domains"/>
    <property type="match status" value="1"/>
</dbReference>
<dbReference type="eggNOG" id="COG1609">
    <property type="taxonomic scope" value="Bacteria"/>
</dbReference>
<keyword evidence="3" id="KW-0804">Transcription</keyword>
<dbReference type="InterPro" id="IPR000843">
    <property type="entry name" value="HTH_LacI"/>
</dbReference>
<keyword evidence="2" id="KW-0238">DNA-binding</keyword>
<dbReference type="SMART" id="SM00354">
    <property type="entry name" value="HTH_LACI"/>
    <property type="match status" value="1"/>
</dbReference>
<keyword evidence="1" id="KW-0805">Transcription regulation</keyword>
<dbReference type="PATRIC" id="fig|272621.13.peg.1411"/>
<dbReference type="AlphaFoldDB" id="Q5FJ16"/>
<dbReference type="PANTHER" id="PTHR30146:SF150">
    <property type="entry name" value="ARABINOSE METABOLISM TRANSCRIPTIONAL REPRESSOR"/>
    <property type="match status" value="1"/>
</dbReference>
<accession>Q5FJ16</accession>
<dbReference type="HOGENOM" id="CLU_037628_6_2_9"/>
<dbReference type="RefSeq" id="WP_003548226.1">
    <property type="nucleotide sequence ID" value="NC_006814.3"/>
</dbReference>